<feature type="domain" description="YtkA-like" evidence="2">
    <location>
        <begin position="42"/>
        <end position="119"/>
    </location>
</feature>
<keyword evidence="4" id="KW-1185">Reference proteome</keyword>
<feature type="chain" id="PRO_5039192969" evidence="1">
    <location>
        <begin position="31"/>
        <end position="166"/>
    </location>
</feature>
<evidence type="ECO:0000259" key="2">
    <source>
        <dbReference type="Pfam" id="PF13115"/>
    </source>
</evidence>
<dbReference type="PROSITE" id="PS51257">
    <property type="entry name" value="PROKAR_LIPOPROTEIN"/>
    <property type="match status" value="1"/>
</dbReference>
<reference evidence="3 4" key="1">
    <citation type="submission" date="2017-04" db="EMBL/GenBank/DDBJ databases">
        <authorList>
            <person name="Afonso C.L."/>
            <person name="Miller P.J."/>
            <person name="Scott M.A."/>
            <person name="Spackman E."/>
            <person name="Goraichik I."/>
            <person name="Dimitrov K.M."/>
            <person name="Suarez D.L."/>
            <person name="Swayne D.E."/>
        </authorList>
    </citation>
    <scope>NUCLEOTIDE SEQUENCE [LARGE SCALE GENOMIC DNA]</scope>
    <source>
        <strain evidence="3 4">11</strain>
    </source>
</reference>
<dbReference type="OrthoDB" id="2613301at2"/>
<keyword evidence="1" id="KW-0732">Signal</keyword>
<name>A0A1X7J5T8_9BACL</name>
<protein>
    <submittedName>
        <fullName evidence="3">YtkA-like</fullName>
    </submittedName>
</protein>
<dbReference type="RefSeq" id="WP_085493413.1">
    <property type="nucleotide sequence ID" value="NZ_FXAZ01000001.1"/>
</dbReference>
<dbReference type="EMBL" id="FXAZ01000001">
    <property type="protein sequence ID" value="SMG22939.1"/>
    <property type="molecule type" value="Genomic_DNA"/>
</dbReference>
<organism evidence="3 4">
    <name type="scientific">Paenibacillus aquistagni</name>
    <dbReference type="NCBI Taxonomy" id="1852522"/>
    <lineage>
        <taxon>Bacteria</taxon>
        <taxon>Bacillati</taxon>
        <taxon>Bacillota</taxon>
        <taxon>Bacilli</taxon>
        <taxon>Bacillales</taxon>
        <taxon>Paenibacillaceae</taxon>
        <taxon>Paenibacillus</taxon>
    </lineage>
</organism>
<sequence length="166" mass="18018">MNTRSRPIRKTALVLAMTAALALSACTANTGLTDEKGLLPHLTVDIELPEAFTLDFAAPFHIRVEQHKVPVDTAEVTFEIWPENHPEERVRIPGESNGKGLYTAEHQLSTEGIYIVRCHVVSGSLEAMPAKRFAIGEEAVLSLAELEEQQAADGEAPAHGGGHDHH</sequence>
<gene>
    <name evidence="3" type="ORF">SAMN06295960_1250</name>
</gene>
<evidence type="ECO:0000313" key="3">
    <source>
        <dbReference type="EMBL" id="SMG22939.1"/>
    </source>
</evidence>
<dbReference type="STRING" id="1852522.SAMN06295960_1250"/>
<dbReference type="Pfam" id="PF13115">
    <property type="entry name" value="YtkA"/>
    <property type="match status" value="1"/>
</dbReference>
<dbReference type="AlphaFoldDB" id="A0A1X7J5T8"/>
<proteinExistence type="predicted"/>
<feature type="signal peptide" evidence="1">
    <location>
        <begin position="1"/>
        <end position="30"/>
    </location>
</feature>
<dbReference type="Proteomes" id="UP000193834">
    <property type="component" value="Unassembled WGS sequence"/>
</dbReference>
<dbReference type="InterPro" id="IPR032693">
    <property type="entry name" value="YtkA-like_dom"/>
</dbReference>
<accession>A0A1X7J5T8</accession>
<evidence type="ECO:0000313" key="4">
    <source>
        <dbReference type="Proteomes" id="UP000193834"/>
    </source>
</evidence>
<evidence type="ECO:0000256" key="1">
    <source>
        <dbReference type="SAM" id="SignalP"/>
    </source>
</evidence>